<sequence>MVRGSKRSARVALDIDDAGAVAMSLKAKRINISTKKAYASKLRVMIKWMQDKYPQVLDHDGNLRLPLPKGAVLGFFGHLSEPALECDTQSIHVDDAVNPTLSFSCLEGYRSALIDVYRSQTMEHDKVLNAELKSVLEGYEKNNQYTQAAWIDEY</sequence>
<dbReference type="Proteomes" id="UP000481153">
    <property type="component" value="Unassembled WGS sequence"/>
</dbReference>
<name>A0A6G0W3H3_9STRA</name>
<proteinExistence type="predicted"/>
<gene>
    <name evidence="1" type="ORF">Ae201684_019120</name>
</gene>
<comment type="caution">
    <text evidence="1">The sequence shown here is derived from an EMBL/GenBank/DDBJ whole genome shotgun (WGS) entry which is preliminary data.</text>
</comment>
<organism evidence="1 2">
    <name type="scientific">Aphanomyces euteiches</name>
    <dbReference type="NCBI Taxonomy" id="100861"/>
    <lineage>
        <taxon>Eukaryota</taxon>
        <taxon>Sar</taxon>
        <taxon>Stramenopiles</taxon>
        <taxon>Oomycota</taxon>
        <taxon>Saprolegniomycetes</taxon>
        <taxon>Saprolegniales</taxon>
        <taxon>Verrucalvaceae</taxon>
        <taxon>Aphanomyces</taxon>
    </lineage>
</organism>
<dbReference type="AlphaFoldDB" id="A0A6G0W3H3"/>
<reference evidence="1 2" key="1">
    <citation type="submission" date="2019-07" db="EMBL/GenBank/DDBJ databases">
        <title>Genomics analysis of Aphanomyces spp. identifies a new class of oomycete effector associated with host adaptation.</title>
        <authorList>
            <person name="Gaulin E."/>
        </authorList>
    </citation>
    <scope>NUCLEOTIDE SEQUENCE [LARGE SCALE GENOMIC DNA]</scope>
    <source>
        <strain evidence="1 2">ATCC 201684</strain>
    </source>
</reference>
<dbReference type="VEuPathDB" id="FungiDB:AeMF1_006485"/>
<evidence type="ECO:0000313" key="2">
    <source>
        <dbReference type="Proteomes" id="UP000481153"/>
    </source>
</evidence>
<evidence type="ECO:0000313" key="1">
    <source>
        <dbReference type="EMBL" id="KAF0721481.1"/>
    </source>
</evidence>
<protein>
    <submittedName>
        <fullName evidence="1">Uncharacterized protein</fullName>
    </submittedName>
</protein>
<accession>A0A6G0W3H3</accession>
<keyword evidence="2" id="KW-1185">Reference proteome</keyword>
<dbReference type="EMBL" id="VJMJ01000400">
    <property type="protein sequence ID" value="KAF0721481.1"/>
    <property type="molecule type" value="Genomic_DNA"/>
</dbReference>